<feature type="domain" description="Transposase IS4 N-terminal" evidence="2">
    <location>
        <begin position="19"/>
        <end position="112"/>
    </location>
</feature>
<dbReference type="EMBL" id="BAAAMU010000188">
    <property type="protein sequence ID" value="GAA1692839.1"/>
    <property type="molecule type" value="Genomic_DNA"/>
</dbReference>
<name>A0ABP4TS79_9ACTN</name>
<evidence type="ECO:0000313" key="4">
    <source>
        <dbReference type="Proteomes" id="UP001500064"/>
    </source>
</evidence>
<accession>A0ABP4TS79</accession>
<evidence type="ECO:0000313" key="3">
    <source>
        <dbReference type="EMBL" id="GAA1692839.1"/>
    </source>
</evidence>
<keyword evidence="4" id="KW-1185">Reference proteome</keyword>
<gene>
    <name evidence="3" type="ORF">GCM10009733_106020</name>
</gene>
<dbReference type="Proteomes" id="UP001500064">
    <property type="component" value="Unassembled WGS sequence"/>
</dbReference>
<dbReference type="InterPro" id="IPR024473">
    <property type="entry name" value="Transposases_IS4_N"/>
</dbReference>
<reference evidence="4" key="1">
    <citation type="journal article" date="2019" name="Int. J. Syst. Evol. Microbiol.">
        <title>The Global Catalogue of Microorganisms (GCM) 10K type strain sequencing project: providing services to taxonomists for standard genome sequencing and annotation.</title>
        <authorList>
            <consortium name="The Broad Institute Genomics Platform"/>
            <consortium name="The Broad Institute Genome Sequencing Center for Infectious Disease"/>
            <person name="Wu L."/>
            <person name="Ma J."/>
        </authorList>
    </citation>
    <scope>NUCLEOTIDE SEQUENCE [LARGE SCALE GENOMIC DNA]</scope>
    <source>
        <strain evidence="4">JCM 13929</strain>
    </source>
</reference>
<proteinExistence type="predicted"/>
<evidence type="ECO:0000259" key="2">
    <source>
        <dbReference type="Pfam" id="PF13006"/>
    </source>
</evidence>
<dbReference type="RefSeq" id="WP_346114915.1">
    <property type="nucleotide sequence ID" value="NZ_BAAAMU010000188.1"/>
</dbReference>
<comment type="caution">
    <text evidence="3">The sequence shown here is derived from an EMBL/GenBank/DDBJ whole genome shotgun (WGS) entry which is preliminary data.</text>
</comment>
<organism evidence="3 4">
    <name type="scientific">Nonomuraea maheshkhaliensis</name>
    <dbReference type="NCBI Taxonomy" id="419590"/>
    <lineage>
        <taxon>Bacteria</taxon>
        <taxon>Bacillati</taxon>
        <taxon>Actinomycetota</taxon>
        <taxon>Actinomycetes</taxon>
        <taxon>Streptosporangiales</taxon>
        <taxon>Streptosporangiaceae</taxon>
        <taxon>Nonomuraea</taxon>
    </lineage>
</organism>
<dbReference type="PANTHER" id="PTHR37529">
    <property type="entry name" value="TRANSPOSASE INSG FOR INSERTION SEQUENCE ELEMENT IS4-RELATED"/>
    <property type="match status" value="1"/>
</dbReference>
<feature type="compositionally biased region" description="Basic residues" evidence="1">
    <location>
        <begin position="247"/>
        <end position="257"/>
    </location>
</feature>
<protein>
    <recommendedName>
        <fullName evidence="2">Transposase IS4 N-terminal domain-containing protein</fullName>
    </recommendedName>
</protein>
<evidence type="ECO:0000256" key="1">
    <source>
        <dbReference type="SAM" id="MobiDB-lite"/>
    </source>
</evidence>
<dbReference type="PANTHER" id="PTHR37529:SF1">
    <property type="entry name" value="TRANSPOSASE INSG FOR INSERTION SEQUENCE ELEMENT IS4-RELATED"/>
    <property type="match status" value="1"/>
</dbReference>
<feature type="region of interest" description="Disordered" evidence="1">
    <location>
        <begin position="209"/>
        <end position="276"/>
    </location>
</feature>
<dbReference type="Pfam" id="PF13006">
    <property type="entry name" value="Nterm_IS4"/>
    <property type="match status" value="1"/>
</dbReference>
<sequence length="276" mass="29604">MAEWIKGAGSGRLTDLVGLGALTSLVPRQVLDEAIELHGCREERVRKLPAHVMLYLLMALCLFADDDYEEVAEKLTGLLTAVPGVRWEPPTRGAVTQARQRLGAEVVREVFERVARPAATEATSGAWLRRWRLMAIDGLTLDLPDTAANLAEFPNDSAGGYETVYPQARVVAISECASHAIVAADASGCWDSEQTLACSLYGRLTPEMLPTAASPASPPGSTRPDRRSPALACSGRAAPVPAERSGRRILARGHHQAHQAAPIEGGPAARRRPPRP</sequence>